<proteinExistence type="predicted"/>
<evidence type="ECO:0000256" key="1">
    <source>
        <dbReference type="ARBA" id="ARBA00004651"/>
    </source>
</evidence>
<evidence type="ECO:0000256" key="2">
    <source>
        <dbReference type="ARBA" id="ARBA00022448"/>
    </source>
</evidence>
<dbReference type="AlphaFoldDB" id="J0CWE5"/>
<feature type="transmembrane region" description="Helical" evidence="7">
    <location>
        <begin position="73"/>
        <end position="92"/>
    </location>
</feature>
<feature type="transmembrane region" description="Helical" evidence="7">
    <location>
        <begin position="98"/>
        <end position="117"/>
    </location>
</feature>
<dbReference type="RefSeq" id="WP_003577091.1">
    <property type="nucleotide sequence ID" value="NZ_JH719393.1"/>
</dbReference>
<evidence type="ECO:0000313" key="9">
    <source>
        <dbReference type="EMBL" id="EJC84240.1"/>
    </source>
</evidence>
<protein>
    <submittedName>
        <fullName evidence="9">Nitrate/nitrite transporter</fullName>
    </submittedName>
</protein>
<feature type="transmembrane region" description="Helical" evidence="7">
    <location>
        <begin position="237"/>
        <end position="258"/>
    </location>
</feature>
<dbReference type="PANTHER" id="PTHR23517">
    <property type="entry name" value="RESISTANCE PROTEIN MDTM, PUTATIVE-RELATED-RELATED"/>
    <property type="match status" value="1"/>
</dbReference>
<dbReference type="Gene3D" id="1.20.1250.20">
    <property type="entry name" value="MFS general substrate transporter like domains"/>
    <property type="match status" value="2"/>
</dbReference>
<dbReference type="Pfam" id="PF07690">
    <property type="entry name" value="MFS_1"/>
    <property type="match status" value="1"/>
</dbReference>
<evidence type="ECO:0000259" key="8">
    <source>
        <dbReference type="PROSITE" id="PS50850"/>
    </source>
</evidence>
<evidence type="ECO:0000256" key="6">
    <source>
        <dbReference type="ARBA" id="ARBA00023136"/>
    </source>
</evidence>
<dbReference type="OrthoDB" id="272777at2"/>
<reference evidence="9 10" key="1">
    <citation type="submission" date="2012-02" db="EMBL/GenBank/DDBJ databases">
        <title>Improved High-Quality Draft Sequence of Rhizobium leguminosarum bv. trifolii WSM2297.</title>
        <authorList>
            <consortium name="US DOE Joint Genome Institute"/>
            <person name="Lucas S."/>
            <person name="Han J."/>
            <person name="Lapidus A."/>
            <person name="Cheng J.-F."/>
            <person name="Goodwin L."/>
            <person name="Pitluck S."/>
            <person name="Peters L."/>
            <person name="Ovchinnikova G."/>
            <person name="Zhang X."/>
            <person name="Detter J.C."/>
            <person name="Han C."/>
            <person name="Tapia R."/>
            <person name="Land M."/>
            <person name="Hauser L."/>
            <person name="Kyrpides N."/>
            <person name="Ivanova N."/>
            <person name="Pagani I."/>
            <person name="Brau L."/>
            <person name="Yates R."/>
            <person name="O'Hara G."/>
            <person name="Rui T."/>
            <person name="Howieson J."/>
            <person name="Reeve W."/>
            <person name="Woyke T."/>
        </authorList>
    </citation>
    <scope>NUCLEOTIDE SEQUENCE [LARGE SCALE GENOMIC DNA]</scope>
    <source>
        <strain evidence="9 10">WSM2297</strain>
    </source>
</reference>
<evidence type="ECO:0000256" key="5">
    <source>
        <dbReference type="ARBA" id="ARBA00022989"/>
    </source>
</evidence>
<dbReference type="GO" id="GO:0005886">
    <property type="term" value="C:plasma membrane"/>
    <property type="evidence" value="ECO:0007669"/>
    <property type="project" value="UniProtKB-SubCell"/>
</dbReference>
<feature type="transmembrane region" description="Helical" evidence="7">
    <location>
        <begin position="290"/>
        <end position="311"/>
    </location>
</feature>
<dbReference type="InterPro" id="IPR011701">
    <property type="entry name" value="MFS"/>
</dbReference>
<dbReference type="HOGENOM" id="CLU_001265_62_0_5"/>
<comment type="subcellular location">
    <subcellularLocation>
        <location evidence="1">Cell membrane</location>
        <topology evidence="1">Multi-pass membrane protein</topology>
    </subcellularLocation>
</comment>
<dbReference type="InterPro" id="IPR020846">
    <property type="entry name" value="MFS_dom"/>
</dbReference>
<feature type="transmembrane region" description="Helical" evidence="7">
    <location>
        <begin position="200"/>
        <end position="217"/>
    </location>
</feature>
<feature type="transmembrane region" description="Helical" evidence="7">
    <location>
        <begin position="323"/>
        <end position="344"/>
    </location>
</feature>
<evidence type="ECO:0000256" key="3">
    <source>
        <dbReference type="ARBA" id="ARBA00022475"/>
    </source>
</evidence>
<dbReference type="GO" id="GO:0022857">
    <property type="term" value="F:transmembrane transporter activity"/>
    <property type="evidence" value="ECO:0007669"/>
    <property type="project" value="InterPro"/>
</dbReference>
<dbReference type="SUPFAM" id="SSF103473">
    <property type="entry name" value="MFS general substrate transporter"/>
    <property type="match status" value="1"/>
</dbReference>
<feature type="transmembrane region" description="Helical" evidence="7">
    <location>
        <begin position="40"/>
        <end position="61"/>
    </location>
</feature>
<evidence type="ECO:0000256" key="4">
    <source>
        <dbReference type="ARBA" id="ARBA00022692"/>
    </source>
</evidence>
<feature type="transmembrane region" description="Helical" evidence="7">
    <location>
        <begin position="161"/>
        <end position="179"/>
    </location>
</feature>
<dbReference type="Proteomes" id="UP000005732">
    <property type="component" value="Unassembled WGS sequence"/>
</dbReference>
<keyword evidence="5 7" id="KW-1133">Transmembrane helix</keyword>
<accession>J0CWE5</accession>
<keyword evidence="4 7" id="KW-0812">Transmembrane</keyword>
<sequence length="398" mass="41539">MRAVTMAFSAAFLASMYFRSYFSIVGPSLARDLMLDPAEFGWLVSAFFASFGVLQVPVGIAFDRWGVRWPTTLMMIVGAAGSALLACAHGFGSAAIGQTAIGIGCAPIFMGVLYFLGSALPPDRAGNSAAIVSSVGSFGALLSASPLSWFTATFGWRSACWSAAGVMLACAVAIALTVGEATSRGPRPVAKRKNMRWPMLMSYILPICFTLSLGGTFRNAWAGPYVTGVFGQNGNIGLILSAVSLFGIATSFLLPLMLLLISARVLILASFACGAICATLIAIAPDFSLVLATAALAFLYAIGNVHPLVMTEAQTLIPDHMRGVGLGALNTLVFLGVSASSSAFGEIANMSLPPVVSYQFIFALTAIALTGALFAYVMFRPPTVGRTSEETASKPTLE</sequence>
<dbReference type="InterPro" id="IPR050171">
    <property type="entry name" value="MFS_Transporters"/>
</dbReference>
<evidence type="ECO:0000313" key="10">
    <source>
        <dbReference type="Proteomes" id="UP000005732"/>
    </source>
</evidence>
<keyword evidence="3" id="KW-1003">Cell membrane</keyword>
<dbReference type="PROSITE" id="PS50850">
    <property type="entry name" value="MFS"/>
    <property type="match status" value="1"/>
</dbReference>
<keyword evidence="6 7" id="KW-0472">Membrane</keyword>
<feature type="domain" description="Major facilitator superfamily (MFS) profile" evidence="8">
    <location>
        <begin position="3"/>
        <end position="383"/>
    </location>
</feature>
<feature type="transmembrane region" description="Helical" evidence="7">
    <location>
        <begin position="129"/>
        <end position="149"/>
    </location>
</feature>
<organism evidence="9 10">
    <name type="scientific">Rhizobium leguminosarum bv. trifolii WSM2297</name>
    <dbReference type="NCBI Taxonomy" id="754762"/>
    <lineage>
        <taxon>Bacteria</taxon>
        <taxon>Pseudomonadati</taxon>
        <taxon>Pseudomonadota</taxon>
        <taxon>Alphaproteobacteria</taxon>
        <taxon>Hyphomicrobiales</taxon>
        <taxon>Rhizobiaceae</taxon>
        <taxon>Rhizobium/Agrobacterium group</taxon>
        <taxon>Rhizobium</taxon>
    </lineage>
</organism>
<name>J0CWE5_RHILT</name>
<feature type="transmembrane region" description="Helical" evidence="7">
    <location>
        <begin position="356"/>
        <end position="379"/>
    </location>
</feature>
<gene>
    <name evidence="9" type="ORF">Rleg4DRAFT_6044</name>
</gene>
<feature type="transmembrane region" description="Helical" evidence="7">
    <location>
        <begin position="265"/>
        <end position="284"/>
    </location>
</feature>
<evidence type="ECO:0000256" key="7">
    <source>
        <dbReference type="SAM" id="Phobius"/>
    </source>
</evidence>
<keyword evidence="2" id="KW-0813">Transport</keyword>
<dbReference type="InterPro" id="IPR036259">
    <property type="entry name" value="MFS_trans_sf"/>
</dbReference>
<dbReference type="EMBL" id="JH719393">
    <property type="protein sequence ID" value="EJC84240.1"/>
    <property type="molecule type" value="Genomic_DNA"/>
</dbReference>